<evidence type="ECO:0000256" key="4">
    <source>
        <dbReference type="HAMAP-Rule" id="MF_01185"/>
    </source>
</evidence>
<keyword evidence="5" id="KW-0966">Cell projection</keyword>
<comment type="subunit">
    <text evidence="4">Interacts with translational regulator CsrA and flagellin(s).</text>
</comment>
<keyword evidence="2 4" id="KW-1005">Bacterial flagellum biogenesis</keyword>
<name>A0A2T0RAQ7_9ACTN</name>
<dbReference type="EMBL" id="PVZF01000001">
    <property type="protein sequence ID" value="PRY18256.1"/>
    <property type="molecule type" value="Genomic_DNA"/>
</dbReference>
<keyword evidence="1 4" id="KW-0963">Cytoplasm</keyword>
<dbReference type="GO" id="GO:0005737">
    <property type="term" value="C:cytoplasm"/>
    <property type="evidence" value="ECO:0007669"/>
    <property type="project" value="UniProtKB-SubCell"/>
</dbReference>
<dbReference type="AlphaFoldDB" id="A0A2T0RAQ7"/>
<organism evidence="5 6">
    <name type="scientific">Kineococcus rhizosphaerae</name>
    <dbReference type="NCBI Taxonomy" id="559628"/>
    <lineage>
        <taxon>Bacteria</taxon>
        <taxon>Bacillati</taxon>
        <taxon>Actinomycetota</taxon>
        <taxon>Actinomycetes</taxon>
        <taxon>Kineosporiales</taxon>
        <taxon>Kineosporiaceae</taxon>
        <taxon>Kineococcus</taxon>
    </lineage>
</organism>
<dbReference type="Proteomes" id="UP000238083">
    <property type="component" value="Unassembled WGS sequence"/>
</dbReference>
<dbReference type="InterPro" id="IPR024046">
    <property type="entry name" value="Flagellar_assmbl_FliW_dom_sf"/>
</dbReference>
<dbReference type="GO" id="GO:0044780">
    <property type="term" value="P:bacterial-type flagellum assembly"/>
    <property type="evidence" value="ECO:0007669"/>
    <property type="project" value="UniProtKB-UniRule"/>
</dbReference>
<keyword evidence="6" id="KW-1185">Reference proteome</keyword>
<evidence type="ECO:0000256" key="2">
    <source>
        <dbReference type="ARBA" id="ARBA00022795"/>
    </source>
</evidence>
<gene>
    <name evidence="4" type="primary">fliW</name>
    <name evidence="5" type="ORF">CLV37_101501</name>
</gene>
<dbReference type="PANTHER" id="PTHR39190">
    <property type="entry name" value="FLAGELLAR ASSEMBLY FACTOR FLIW"/>
    <property type="match status" value="1"/>
</dbReference>
<comment type="similarity">
    <text evidence="4">Belongs to the FliW family.</text>
</comment>
<sequence>MTLMTDAPVAAPVVEFVSPIMGFGDQKAFHLVPLDEDGTLWSLRDAAGSGLRLVVVAPSRFFPGYSPEIDDETVSALDLQDATEAAVLNVVNIGDDPATATVNLLAPIVINHRTMRAAQTVLVGTDLPLRAPLLAA</sequence>
<accession>A0A2T0RAQ7</accession>
<reference evidence="5 6" key="1">
    <citation type="submission" date="2018-03" db="EMBL/GenBank/DDBJ databases">
        <title>Genomic Encyclopedia of Archaeal and Bacterial Type Strains, Phase II (KMG-II): from individual species to whole genera.</title>
        <authorList>
            <person name="Goeker M."/>
        </authorList>
    </citation>
    <scope>NUCLEOTIDE SEQUENCE [LARGE SCALE GENOMIC DNA]</scope>
    <source>
        <strain evidence="5 6">DSM 19711</strain>
    </source>
</reference>
<comment type="function">
    <text evidence="4">Acts as an anti-CsrA protein, binds CsrA and prevents it from repressing translation of its target genes, one of which is flagellin. Binds to flagellin and participates in the assembly of the flagellum.</text>
</comment>
<protein>
    <recommendedName>
        <fullName evidence="4">Flagellar assembly factor FliW</fullName>
    </recommendedName>
</protein>
<evidence type="ECO:0000256" key="3">
    <source>
        <dbReference type="ARBA" id="ARBA00022845"/>
    </source>
</evidence>
<evidence type="ECO:0000256" key="1">
    <source>
        <dbReference type="ARBA" id="ARBA00022490"/>
    </source>
</evidence>
<keyword evidence="5" id="KW-0969">Cilium</keyword>
<dbReference type="Gene3D" id="2.30.290.10">
    <property type="entry name" value="BH3618-like"/>
    <property type="match status" value="1"/>
</dbReference>
<dbReference type="Pfam" id="PF02623">
    <property type="entry name" value="FliW"/>
    <property type="match status" value="1"/>
</dbReference>
<dbReference type="GO" id="GO:0006417">
    <property type="term" value="P:regulation of translation"/>
    <property type="evidence" value="ECO:0007669"/>
    <property type="project" value="UniProtKB-KW"/>
</dbReference>
<evidence type="ECO:0000313" key="5">
    <source>
        <dbReference type="EMBL" id="PRY18256.1"/>
    </source>
</evidence>
<keyword evidence="4" id="KW-0143">Chaperone</keyword>
<comment type="caution">
    <text evidence="5">The sequence shown here is derived from an EMBL/GenBank/DDBJ whole genome shotgun (WGS) entry which is preliminary data.</text>
</comment>
<proteinExistence type="inferred from homology"/>
<dbReference type="HAMAP" id="MF_01185">
    <property type="entry name" value="FliW"/>
    <property type="match status" value="1"/>
</dbReference>
<dbReference type="SUPFAM" id="SSF141457">
    <property type="entry name" value="BH3618-like"/>
    <property type="match status" value="1"/>
</dbReference>
<keyword evidence="3 4" id="KW-0810">Translation regulation</keyword>
<evidence type="ECO:0000313" key="6">
    <source>
        <dbReference type="Proteomes" id="UP000238083"/>
    </source>
</evidence>
<keyword evidence="5" id="KW-0282">Flagellum</keyword>
<dbReference type="PANTHER" id="PTHR39190:SF1">
    <property type="entry name" value="FLAGELLAR ASSEMBLY FACTOR FLIW"/>
    <property type="match status" value="1"/>
</dbReference>
<comment type="subcellular location">
    <subcellularLocation>
        <location evidence="4">Cytoplasm</location>
    </subcellularLocation>
</comment>
<dbReference type="InterPro" id="IPR003775">
    <property type="entry name" value="Flagellar_assembly_factor_FliW"/>
</dbReference>